<accession>A0A6N8J6G4</accession>
<dbReference type="Gene3D" id="2.130.10.10">
    <property type="entry name" value="YVTN repeat-like/Quinoprotein amine dehydrogenase"/>
    <property type="match status" value="3"/>
</dbReference>
<comment type="caution">
    <text evidence="1">The sequence shown here is derived from an EMBL/GenBank/DDBJ whole genome shotgun (WGS) entry which is preliminary data.</text>
</comment>
<evidence type="ECO:0000313" key="1">
    <source>
        <dbReference type="EMBL" id="MVT40221.1"/>
    </source>
</evidence>
<evidence type="ECO:0000313" key="2">
    <source>
        <dbReference type="Proteomes" id="UP000468388"/>
    </source>
</evidence>
<organism evidence="1 2">
    <name type="scientific">Chitinophaga oryziterrae</name>
    <dbReference type="NCBI Taxonomy" id="1031224"/>
    <lineage>
        <taxon>Bacteria</taxon>
        <taxon>Pseudomonadati</taxon>
        <taxon>Bacteroidota</taxon>
        <taxon>Chitinophagia</taxon>
        <taxon>Chitinophagales</taxon>
        <taxon>Chitinophagaceae</taxon>
        <taxon>Chitinophaga</taxon>
    </lineage>
</organism>
<dbReference type="RefSeq" id="WP_157298847.1">
    <property type="nucleotide sequence ID" value="NZ_BAAAZB010000005.1"/>
</dbReference>
<sequence>MGNLYFHYKVESLFLIALLLAFATARAQKPQLSFALIGDASASEVIFSDDGHYMLSLYEDVSDFINGFILWDQSSGVPLYNFSLPDAKDPEAIFTTDSRYVLLNGKNEVQCWDIQQKKLVWSKSGMDHICRFRGNLVLLSGYRYGREILQLSNAATGDSLGVLPFSRNSMCNIEKPIISNTGAYLALRAKKGLENNVKDSLTIYETQSGSKLYTILISNEDDSYRFSANDRYLLCASLSGKVAILTAKTGDTAYTHTFPGGLKLATLSGNDSLLAVIQSEKYTSTAILHILNTTEDKVLESIPLEGSLYDICFCRSDSGVLVTMDTLKYFNRYKRTWHNVASWDDYQGTPIGPLSSNGHYYAVSLSSGSFQLIDADSLAVGQYYFCIPAPVMRTRFVDSTHFIVWNDRNIKGGTPEWLTNWGGGYSFRDQLVKWNAMTGNRQVLGTKNGISNGKITASFDGRYVLTGITENKKTIYDNRTGQQVSSFSTDPEYDYYNIIFSENGSTLFYLNISKERRLHLYRVQTRNVRTGKMTHSIPFEDCPNILGITEDGHYGLLSFGSDGNGTQEHKLIDLSTGKVLFSKEGLIFQATGSSMVAEDEEKSVFCHNTFYAVDQQQLQQFTIKNNEVKRGYRLPTYATTDNFYADKGWLTDKSGKYLLTQRDQHLYLWNGADGQLLDTMLFPGRLDQYRFSADGSFIFLLGNNMDSIVVCKWDLYQKTKLVKELENPLAYLGNNMVFNSLSISPSRRLAVCGSTDHFSLVYDLEAGKILYQLVMVGLSNYVFFDPNGQFECSRNIHDLIYYNQDDKIIKQENINTSYWVPDLVKKITHQK</sequence>
<dbReference type="SUPFAM" id="SSF82171">
    <property type="entry name" value="DPP6 N-terminal domain-like"/>
    <property type="match status" value="1"/>
</dbReference>
<dbReference type="AlphaFoldDB" id="A0A6N8J6G4"/>
<dbReference type="SUPFAM" id="SSF50978">
    <property type="entry name" value="WD40 repeat-like"/>
    <property type="match status" value="1"/>
</dbReference>
<dbReference type="OrthoDB" id="1492850at2"/>
<dbReference type="EMBL" id="WRXO01000001">
    <property type="protein sequence ID" value="MVT40221.1"/>
    <property type="molecule type" value="Genomic_DNA"/>
</dbReference>
<dbReference type="Proteomes" id="UP000468388">
    <property type="component" value="Unassembled WGS sequence"/>
</dbReference>
<evidence type="ECO:0008006" key="3">
    <source>
        <dbReference type="Google" id="ProtNLM"/>
    </source>
</evidence>
<dbReference type="SUPFAM" id="SSF69322">
    <property type="entry name" value="Tricorn protease domain 2"/>
    <property type="match status" value="1"/>
</dbReference>
<keyword evidence="2" id="KW-1185">Reference proteome</keyword>
<proteinExistence type="predicted"/>
<dbReference type="InterPro" id="IPR015943">
    <property type="entry name" value="WD40/YVTN_repeat-like_dom_sf"/>
</dbReference>
<gene>
    <name evidence="1" type="ORF">GO495_06485</name>
</gene>
<name>A0A6N8J6G4_9BACT</name>
<protein>
    <recommendedName>
        <fullName evidence="3">PQQ-binding-like beta-propeller repeat protein</fullName>
    </recommendedName>
</protein>
<reference evidence="1 2" key="1">
    <citation type="submission" date="2019-12" db="EMBL/GenBank/DDBJ databases">
        <title>The draft genomic sequence of strain Chitinophaga oryziterrae JCM 16595.</title>
        <authorList>
            <person name="Zhang X."/>
        </authorList>
    </citation>
    <scope>NUCLEOTIDE SEQUENCE [LARGE SCALE GENOMIC DNA]</scope>
    <source>
        <strain evidence="1 2">JCM 16595</strain>
    </source>
</reference>
<dbReference type="InterPro" id="IPR036322">
    <property type="entry name" value="WD40_repeat_dom_sf"/>
</dbReference>